<evidence type="ECO:0000313" key="1">
    <source>
        <dbReference type="EMBL" id="MBA2894311.1"/>
    </source>
</evidence>
<proteinExistence type="predicted"/>
<evidence type="ECO:0000313" key="2">
    <source>
        <dbReference type="Proteomes" id="UP000530928"/>
    </source>
</evidence>
<reference evidence="1 2" key="1">
    <citation type="submission" date="2020-07" db="EMBL/GenBank/DDBJ databases">
        <title>Genomic Encyclopedia of Type Strains, Phase IV (KMG-IV): sequencing the most valuable type-strain genomes for metagenomic binning, comparative biology and taxonomic classification.</title>
        <authorList>
            <person name="Goeker M."/>
        </authorList>
    </citation>
    <scope>NUCLEOTIDE SEQUENCE [LARGE SCALE GENOMIC DNA]</scope>
    <source>
        <strain evidence="1 2">DSM 45533</strain>
    </source>
</reference>
<protein>
    <submittedName>
        <fullName evidence="1">Uncharacterized protein</fullName>
    </submittedName>
</protein>
<sequence>MSELLPEQTSDDRDLGWGDWRSSLDDADAFYLENKPPHWG</sequence>
<organism evidence="1 2">
    <name type="scientific">Nonomuraea soli</name>
    <dbReference type="NCBI Taxonomy" id="1032476"/>
    <lineage>
        <taxon>Bacteria</taxon>
        <taxon>Bacillati</taxon>
        <taxon>Actinomycetota</taxon>
        <taxon>Actinomycetes</taxon>
        <taxon>Streptosporangiales</taxon>
        <taxon>Streptosporangiaceae</taxon>
        <taxon>Nonomuraea</taxon>
    </lineage>
</organism>
<name>A0A7W0HT36_9ACTN</name>
<accession>A0A7W0HT36</accession>
<dbReference type="RefSeq" id="WP_281389888.1">
    <property type="nucleotide sequence ID" value="NZ_BAABAM010000004.1"/>
</dbReference>
<dbReference type="Proteomes" id="UP000530928">
    <property type="component" value="Unassembled WGS sequence"/>
</dbReference>
<dbReference type="EMBL" id="JACDUR010000006">
    <property type="protein sequence ID" value="MBA2894311.1"/>
    <property type="molecule type" value="Genomic_DNA"/>
</dbReference>
<dbReference type="AlphaFoldDB" id="A0A7W0HT36"/>
<comment type="caution">
    <text evidence="1">The sequence shown here is derived from an EMBL/GenBank/DDBJ whole genome shotgun (WGS) entry which is preliminary data.</text>
</comment>
<gene>
    <name evidence="1" type="ORF">HNR30_005683</name>
</gene>
<keyword evidence="2" id="KW-1185">Reference proteome</keyword>